<evidence type="ECO:0000313" key="1">
    <source>
        <dbReference type="EMBL" id="EYC34762.1"/>
    </source>
</evidence>
<evidence type="ECO:0000313" key="2">
    <source>
        <dbReference type="Proteomes" id="UP000024635"/>
    </source>
</evidence>
<dbReference type="Proteomes" id="UP000024635">
    <property type="component" value="Unassembled WGS sequence"/>
</dbReference>
<reference evidence="2" key="1">
    <citation type="journal article" date="2015" name="Nat. Genet.">
        <title>The genome and transcriptome of the zoonotic hookworm Ancylostoma ceylanicum identify infection-specific gene families.</title>
        <authorList>
            <person name="Schwarz E.M."/>
            <person name="Hu Y."/>
            <person name="Antoshechkin I."/>
            <person name="Miller M.M."/>
            <person name="Sternberg P.W."/>
            <person name="Aroian R.V."/>
        </authorList>
    </citation>
    <scope>NUCLEOTIDE SEQUENCE</scope>
    <source>
        <strain evidence="2">HY135</strain>
    </source>
</reference>
<organism evidence="1 2">
    <name type="scientific">Ancylostoma ceylanicum</name>
    <dbReference type="NCBI Taxonomy" id="53326"/>
    <lineage>
        <taxon>Eukaryota</taxon>
        <taxon>Metazoa</taxon>
        <taxon>Ecdysozoa</taxon>
        <taxon>Nematoda</taxon>
        <taxon>Chromadorea</taxon>
        <taxon>Rhabditida</taxon>
        <taxon>Rhabditina</taxon>
        <taxon>Rhabditomorpha</taxon>
        <taxon>Strongyloidea</taxon>
        <taxon>Ancylostomatidae</taxon>
        <taxon>Ancylostomatinae</taxon>
        <taxon>Ancylostoma</taxon>
    </lineage>
</organism>
<accession>A0A016W639</accession>
<protein>
    <submittedName>
        <fullName evidence="1">Uncharacterized protein</fullName>
    </submittedName>
</protein>
<gene>
    <name evidence="1" type="primary">Acey_s1488.g3896</name>
    <name evidence="1" type="ORF">Y032_1488g3896</name>
</gene>
<dbReference type="EMBL" id="JARK01001087">
    <property type="protein sequence ID" value="EYC34762.1"/>
    <property type="molecule type" value="Genomic_DNA"/>
</dbReference>
<dbReference type="AlphaFoldDB" id="A0A016W639"/>
<sequence length="79" mass="9216">MSPLRLKMTSKKMMMTMKRKARGGEHSQARRVDHKIKIEDMVAVGMENEKIIKEVVSLSLNMRRMEQLLHALLRRIPAT</sequence>
<comment type="caution">
    <text evidence="1">The sequence shown here is derived from an EMBL/GenBank/DDBJ whole genome shotgun (WGS) entry which is preliminary data.</text>
</comment>
<name>A0A016W639_9BILA</name>
<proteinExistence type="predicted"/>
<keyword evidence="2" id="KW-1185">Reference proteome</keyword>